<dbReference type="EMBL" id="AZHB01000068">
    <property type="protein sequence ID" value="OAA42052.1"/>
    <property type="molecule type" value="Genomic_DNA"/>
</dbReference>
<name>A0A167D7Y5_CORFA</name>
<organism evidence="1 2">
    <name type="scientific">Cordyceps fumosorosea (strain ARSEF 2679)</name>
    <name type="common">Isaria fumosorosea</name>
    <dbReference type="NCBI Taxonomy" id="1081104"/>
    <lineage>
        <taxon>Eukaryota</taxon>
        <taxon>Fungi</taxon>
        <taxon>Dikarya</taxon>
        <taxon>Ascomycota</taxon>
        <taxon>Pezizomycotina</taxon>
        <taxon>Sordariomycetes</taxon>
        <taxon>Hypocreomycetidae</taxon>
        <taxon>Hypocreales</taxon>
        <taxon>Cordycipitaceae</taxon>
        <taxon>Cordyceps</taxon>
    </lineage>
</organism>
<sequence length="176" mass="19859">MSVPMGGAAGVDSAYHSSGGVQDTVDPADTILTPQSKMYRTIALTDDQVRLVSEMAETVNKESKGEVLDPEGSKRLYESLSRETLMKELRQLHLPPGKVEVTRMTTKARRFDVKDSDAVLAIELADSKAKRYAQIRSPADIPYQWPRNEAPILTKDWRLESDEDIYLFLLKFKVER</sequence>
<accession>A0A167D7Y5</accession>
<evidence type="ECO:0000313" key="1">
    <source>
        <dbReference type="EMBL" id="OAA42052.1"/>
    </source>
</evidence>
<comment type="caution">
    <text evidence="1">The sequence shown here is derived from an EMBL/GenBank/DDBJ whole genome shotgun (WGS) entry which is preliminary data.</text>
</comment>
<evidence type="ECO:0000313" key="2">
    <source>
        <dbReference type="Proteomes" id="UP000076744"/>
    </source>
</evidence>
<reference evidence="1 2" key="1">
    <citation type="journal article" date="2016" name="Genome Biol. Evol.">
        <title>Divergent and convergent evolution of fungal pathogenicity.</title>
        <authorList>
            <person name="Shang Y."/>
            <person name="Xiao G."/>
            <person name="Zheng P."/>
            <person name="Cen K."/>
            <person name="Zhan S."/>
            <person name="Wang C."/>
        </authorList>
    </citation>
    <scope>NUCLEOTIDE SEQUENCE [LARGE SCALE GENOMIC DNA]</scope>
    <source>
        <strain evidence="1 2">ARSEF 2679</strain>
    </source>
</reference>
<dbReference type="GeneID" id="30026039"/>
<dbReference type="RefSeq" id="XP_018699470.1">
    <property type="nucleotide sequence ID" value="XM_018853348.1"/>
</dbReference>
<gene>
    <name evidence="1" type="ORF">ISF_09747</name>
</gene>
<keyword evidence="2" id="KW-1185">Reference proteome</keyword>
<protein>
    <submittedName>
        <fullName evidence="1">Uncharacterized protein</fullName>
    </submittedName>
</protein>
<dbReference type="Proteomes" id="UP000076744">
    <property type="component" value="Unassembled WGS sequence"/>
</dbReference>
<proteinExistence type="predicted"/>
<dbReference type="AlphaFoldDB" id="A0A167D7Y5"/>